<dbReference type="PROSITE" id="PS51118">
    <property type="entry name" value="HTH_HXLR"/>
    <property type="match status" value="1"/>
</dbReference>
<feature type="region of interest" description="Disordered" evidence="4">
    <location>
        <begin position="1"/>
        <end position="29"/>
    </location>
</feature>
<dbReference type="RefSeq" id="WP_189989048.1">
    <property type="nucleotide sequence ID" value="NZ_BNCB01000001.1"/>
</dbReference>
<comment type="caution">
    <text evidence="6">The sequence shown here is derived from an EMBL/GenBank/DDBJ whole genome shotgun (WGS) entry which is preliminary data.</text>
</comment>
<name>A0ABQ3RC98_STRRR</name>
<keyword evidence="3" id="KW-0804">Transcription</keyword>
<dbReference type="InterPro" id="IPR002577">
    <property type="entry name" value="HTH_HxlR"/>
</dbReference>
<dbReference type="Pfam" id="PF01638">
    <property type="entry name" value="HxlR"/>
    <property type="match status" value="1"/>
</dbReference>
<dbReference type="InterPro" id="IPR036390">
    <property type="entry name" value="WH_DNA-bd_sf"/>
</dbReference>
<evidence type="ECO:0000256" key="4">
    <source>
        <dbReference type="SAM" id="MobiDB-lite"/>
    </source>
</evidence>
<dbReference type="SUPFAM" id="SSF46785">
    <property type="entry name" value="Winged helix' DNA-binding domain"/>
    <property type="match status" value="1"/>
</dbReference>
<accession>A0ABQ3RC98</accession>
<dbReference type="Proteomes" id="UP000646738">
    <property type="component" value="Unassembled WGS sequence"/>
</dbReference>
<proteinExistence type="predicted"/>
<protein>
    <submittedName>
        <fullName evidence="6">HxlR family transcriptional regulator</fullName>
    </submittedName>
</protein>
<evidence type="ECO:0000313" key="6">
    <source>
        <dbReference type="EMBL" id="GHI53460.1"/>
    </source>
</evidence>
<evidence type="ECO:0000256" key="3">
    <source>
        <dbReference type="ARBA" id="ARBA00023163"/>
    </source>
</evidence>
<gene>
    <name evidence="6" type="ORF">Srubr_33060</name>
</gene>
<sequence length="146" mass="16203">MTARGNSSPALRHRDAGSGPPAAAGGGETDDEVCRQVLRILALIGDKWSILVVGQLRDRTLRFSELHRAVRGISQRMLTLTLRQLERDGLLTRTVHPSVPPRVDYALTPLGTTLLDSMTALADWAVTHRHEVDDNRRRYDAAHPPR</sequence>
<organism evidence="6 7">
    <name type="scientific">Streptomyces rubradiris</name>
    <name type="common">Streptomyces achromogenes subsp. rubradiris</name>
    <dbReference type="NCBI Taxonomy" id="285531"/>
    <lineage>
        <taxon>Bacteria</taxon>
        <taxon>Bacillati</taxon>
        <taxon>Actinomycetota</taxon>
        <taxon>Actinomycetes</taxon>
        <taxon>Kitasatosporales</taxon>
        <taxon>Streptomycetaceae</taxon>
        <taxon>Streptomyces</taxon>
    </lineage>
</organism>
<dbReference type="PANTHER" id="PTHR33204:SF39">
    <property type="entry name" value="TRANSCRIPTIONAL REGULATORY PROTEIN"/>
    <property type="match status" value="1"/>
</dbReference>
<dbReference type="EMBL" id="BNEA01000015">
    <property type="protein sequence ID" value="GHI53460.1"/>
    <property type="molecule type" value="Genomic_DNA"/>
</dbReference>
<evidence type="ECO:0000313" key="7">
    <source>
        <dbReference type="Proteomes" id="UP000646738"/>
    </source>
</evidence>
<dbReference type="PANTHER" id="PTHR33204">
    <property type="entry name" value="TRANSCRIPTIONAL REGULATOR, MARR FAMILY"/>
    <property type="match status" value="1"/>
</dbReference>
<evidence type="ECO:0000256" key="1">
    <source>
        <dbReference type="ARBA" id="ARBA00023015"/>
    </source>
</evidence>
<dbReference type="Gene3D" id="1.10.10.10">
    <property type="entry name" value="Winged helix-like DNA-binding domain superfamily/Winged helix DNA-binding domain"/>
    <property type="match status" value="1"/>
</dbReference>
<feature type="domain" description="HTH hxlR-type" evidence="5">
    <location>
        <begin position="34"/>
        <end position="133"/>
    </location>
</feature>
<evidence type="ECO:0000259" key="5">
    <source>
        <dbReference type="PROSITE" id="PS51118"/>
    </source>
</evidence>
<evidence type="ECO:0000256" key="2">
    <source>
        <dbReference type="ARBA" id="ARBA00023125"/>
    </source>
</evidence>
<keyword evidence="7" id="KW-1185">Reference proteome</keyword>
<reference evidence="7" key="1">
    <citation type="submission" date="2023-07" db="EMBL/GenBank/DDBJ databases">
        <title>Whole genome shotgun sequence of Streptomyces achromogenes subsp. rubradiris NBRC 14000.</title>
        <authorList>
            <person name="Komaki H."/>
            <person name="Tamura T."/>
        </authorList>
    </citation>
    <scope>NUCLEOTIDE SEQUENCE [LARGE SCALE GENOMIC DNA]</scope>
    <source>
        <strain evidence="7">NBRC 14000</strain>
    </source>
</reference>
<keyword evidence="1" id="KW-0805">Transcription regulation</keyword>
<dbReference type="InterPro" id="IPR036388">
    <property type="entry name" value="WH-like_DNA-bd_sf"/>
</dbReference>
<keyword evidence="2" id="KW-0238">DNA-binding</keyword>